<dbReference type="InParanoid" id="A0A1X7SN29"/>
<feature type="compositionally biased region" description="Polar residues" evidence="1">
    <location>
        <begin position="24"/>
        <end position="34"/>
    </location>
</feature>
<sequence length="169" mass="19004">MAQRNITSFFKSPSGSKRARPSENDISPSIAGSDSDSRFTSDCESELGDHNELTVPVTMISDIDHEHLQTESARSSTVINPVCDAECCQMHITNHSWISYCITLHKAFCFSCRFAASKSLISDLNKSSNSYNAFVINGFDNWKKAKQRLREHKRSQLHLEATMKLQSLN</sequence>
<organism evidence="2">
    <name type="scientific">Amphimedon queenslandica</name>
    <name type="common">Sponge</name>
    <dbReference type="NCBI Taxonomy" id="400682"/>
    <lineage>
        <taxon>Eukaryota</taxon>
        <taxon>Metazoa</taxon>
        <taxon>Porifera</taxon>
        <taxon>Demospongiae</taxon>
        <taxon>Heteroscleromorpha</taxon>
        <taxon>Haplosclerida</taxon>
        <taxon>Niphatidae</taxon>
        <taxon>Amphimedon</taxon>
    </lineage>
</organism>
<evidence type="ECO:0000313" key="2">
    <source>
        <dbReference type="EnsemblMetazoa" id="Aqu2.1.03493_001"/>
    </source>
</evidence>
<feature type="compositionally biased region" description="Basic and acidic residues" evidence="1">
    <location>
        <begin position="35"/>
        <end position="46"/>
    </location>
</feature>
<dbReference type="AlphaFoldDB" id="A0A1X7SN29"/>
<feature type="compositionally biased region" description="Polar residues" evidence="1">
    <location>
        <begin position="1"/>
        <end position="15"/>
    </location>
</feature>
<reference evidence="2" key="1">
    <citation type="submission" date="2017-05" db="UniProtKB">
        <authorList>
            <consortium name="EnsemblMetazoa"/>
        </authorList>
    </citation>
    <scope>IDENTIFICATION</scope>
</reference>
<proteinExistence type="predicted"/>
<protein>
    <recommendedName>
        <fullName evidence="3">DUF4371 domain-containing protein</fullName>
    </recommendedName>
</protein>
<evidence type="ECO:0008006" key="3">
    <source>
        <dbReference type="Google" id="ProtNLM"/>
    </source>
</evidence>
<feature type="region of interest" description="Disordered" evidence="1">
    <location>
        <begin position="1"/>
        <end position="46"/>
    </location>
</feature>
<evidence type="ECO:0000256" key="1">
    <source>
        <dbReference type="SAM" id="MobiDB-lite"/>
    </source>
</evidence>
<accession>A0A1X7SN29</accession>
<dbReference type="EnsemblMetazoa" id="Aqu2.1.03493_001">
    <property type="protein sequence ID" value="Aqu2.1.03493_001"/>
    <property type="gene ID" value="Aqu2.1.03493"/>
</dbReference>
<name>A0A1X7SN29_AMPQE</name>